<keyword evidence="3" id="KW-1185">Reference proteome</keyword>
<protein>
    <submittedName>
        <fullName evidence="2">Uncharacterized protein</fullName>
    </submittedName>
</protein>
<comment type="caution">
    <text evidence="2">The sequence shown here is derived from an EMBL/GenBank/DDBJ whole genome shotgun (WGS) entry which is preliminary data.</text>
</comment>
<feature type="compositionally biased region" description="Polar residues" evidence="1">
    <location>
        <begin position="48"/>
        <end position="66"/>
    </location>
</feature>
<reference evidence="2 3" key="1">
    <citation type="journal article" date="2019" name="Sci. Rep.">
        <title>Orb-weaving spider Araneus ventricosus genome elucidates the spidroin gene catalogue.</title>
        <authorList>
            <person name="Kono N."/>
            <person name="Nakamura H."/>
            <person name="Ohtoshi R."/>
            <person name="Moran D.A.P."/>
            <person name="Shinohara A."/>
            <person name="Yoshida Y."/>
            <person name="Fujiwara M."/>
            <person name="Mori M."/>
            <person name="Tomita M."/>
            <person name="Arakawa K."/>
        </authorList>
    </citation>
    <scope>NUCLEOTIDE SEQUENCE [LARGE SCALE GENOMIC DNA]</scope>
</reference>
<dbReference type="EMBL" id="BGPR01004340">
    <property type="protein sequence ID" value="GBM98616.1"/>
    <property type="molecule type" value="Genomic_DNA"/>
</dbReference>
<evidence type="ECO:0000256" key="1">
    <source>
        <dbReference type="SAM" id="MobiDB-lite"/>
    </source>
</evidence>
<proteinExistence type="predicted"/>
<evidence type="ECO:0000313" key="2">
    <source>
        <dbReference type="EMBL" id="GBM98616.1"/>
    </source>
</evidence>
<feature type="region of interest" description="Disordered" evidence="1">
    <location>
        <begin position="1"/>
        <end position="20"/>
    </location>
</feature>
<dbReference type="Proteomes" id="UP000499080">
    <property type="component" value="Unassembled WGS sequence"/>
</dbReference>
<feature type="region of interest" description="Disordered" evidence="1">
    <location>
        <begin position="31"/>
        <end position="84"/>
    </location>
</feature>
<sequence>MAPRRKFQNKNPSGHWTDGLSREVIESIEERVESDQRWRNKRRNQNKFSSITSSENVQGEWTNVGQKSRKIPPSRKASDPSPIDIKTAHLTGNKTSADNKTQLNEIIKDSPEITFIKLQNHDALSPTTPKDAIPKGTTSRPSAHFQTHFSTEPYSKSTLNKELFGKLRQIINHRIGSQQSLPEVLRHEALQTLLHGTKHPSTRAIATRTIHQRTNSTSASSSSVTSFTVPNLSTYTSQNSIQKEVSFPSQLIIKNSTKPAVLLYPTTDSSQEIHSVLKESFSTLNLKIQNINPISKNGLAVSFHSEDDKLNFQQIIQNDVNISTKIQVKQPGLRIQA</sequence>
<dbReference type="AlphaFoldDB" id="A0A4Y2KAM7"/>
<organism evidence="2 3">
    <name type="scientific">Araneus ventricosus</name>
    <name type="common">Orbweaver spider</name>
    <name type="synonym">Epeira ventricosa</name>
    <dbReference type="NCBI Taxonomy" id="182803"/>
    <lineage>
        <taxon>Eukaryota</taxon>
        <taxon>Metazoa</taxon>
        <taxon>Ecdysozoa</taxon>
        <taxon>Arthropoda</taxon>
        <taxon>Chelicerata</taxon>
        <taxon>Arachnida</taxon>
        <taxon>Araneae</taxon>
        <taxon>Araneomorphae</taxon>
        <taxon>Entelegynae</taxon>
        <taxon>Araneoidea</taxon>
        <taxon>Araneidae</taxon>
        <taxon>Araneus</taxon>
    </lineage>
</organism>
<name>A0A4Y2KAM7_ARAVE</name>
<gene>
    <name evidence="2" type="ORF">AVEN_242618_1</name>
</gene>
<evidence type="ECO:0000313" key="3">
    <source>
        <dbReference type="Proteomes" id="UP000499080"/>
    </source>
</evidence>
<accession>A0A4Y2KAM7</accession>